<dbReference type="PANTHER" id="PTHR46268">
    <property type="entry name" value="STRESS RESPONSE PROTEIN NHAX"/>
    <property type="match status" value="1"/>
</dbReference>
<dbReference type="Gene3D" id="3.40.50.620">
    <property type="entry name" value="HUPs"/>
    <property type="match status" value="2"/>
</dbReference>
<dbReference type="Proteomes" id="UP001147653">
    <property type="component" value="Unassembled WGS sequence"/>
</dbReference>
<feature type="domain" description="UspA" evidence="2">
    <location>
        <begin position="2"/>
        <end position="137"/>
    </location>
</feature>
<gene>
    <name evidence="3" type="ORF">OJ997_31670</name>
</gene>
<evidence type="ECO:0000256" key="1">
    <source>
        <dbReference type="ARBA" id="ARBA00008791"/>
    </source>
</evidence>
<reference evidence="3" key="1">
    <citation type="submission" date="2022-10" db="EMBL/GenBank/DDBJ databases">
        <title>The WGS of Solirubrobacter phytolaccae KCTC 29190.</title>
        <authorList>
            <person name="Jiang Z."/>
        </authorList>
    </citation>
    <scope>NUCLEOTIDE SEQUENCE</scope>
    <source>
        <strain evidence="3">KCTC 29190</strain>
    </source>
</reference>
<organism evidence="3 4">
    <name type="scientific">Solirubrobacter phytolaccae</name>
    <dbReference type="NCBI Taxonomy" id="1404360"/>
    <lineage>
        <taxon>Bacteria</taxon>
        <taxon>Bacillati</taxon>
        <taxon>Actinomycetota</taxon>
        <taxon>Thermoleophilia</taxon>
        <taxon>Solirubrobacterales</taxon>
        <taxon>Solirubrobacteraceae</taxon>
        <taxon>Solirubrobacter</taxon>
    </lineage>
</organism>
<keyword evidence="4" id="KW-1185">Reference proteome</keyword>
<evidence type="ECO:0000313" key="4">
    <source>
        <dbReference type="Proteomes" id="UP001147653"/>
    </source>
</evidence>
<sequence>MTLVVGHDGSDSGDDAATLGASLSASTDEDLVVVSVFPEENPIGIGRVDAEWVGYMRQQAEEMSGCARRFLEGRGVAATYRVVGSSSAAHGLDDIASETGASMIVVGSSRRGARRRISPGSTGERLLHGAVCPIAVAPRGLREKPADTAVRRIGVAFVDVPEAHEALRVAAALVEQTGASLTLYTVVAPRAEIFAPVTGRDAEEAFLGAVREAAREALDAAVAGLGFEAADELLEGDVVDELAALDDRECDLLVCGSRGYGPVRRVLLGGVASKLVRRAACPVVVVPRA</sequence>
<comment type="caution">
    <text evidence="3">The sequence shown here is derived from an EMBL/GenBank/DDBJ whole genome shotgun (WGS) entry which is preliminary data.</text>
</comment>
<accession>A0A9X3NH96</accession>
<dbReference type="EMBL" id="JAPDDP010000090">
    <property type="protein sequence ID" value="MDA0184905.1"/>
    <property type="molecule type" value="Genomic_DNA"/>
</dbReference>
<dbReference type="SUPFAM" id="SSF52402">
    <property type="entry name" value="Adenine nucleotide alpha hydrolases-like"/>
    <property type="match status" value="2"/>
</dbReference>
<name>A0A9X3NH96_9ACTN</name>
<feature type="domain" description="UspA" evidence="2">
    <location>
        <begin position="151"/>
        <end position="287"/>
    </location>
</feature>
<dbReference type="CDD" id="cd00293">
    <property type="entry name" value="USP-like"/>
    <property type="match status" value="2"/>
</dbReference>
<dbReference type="RefSeq" id="WP_270029366.1">
    <property type="nucleotide sequence ID" value="NZ_JAPDDP010000090.1"/>
</dbReference>
<dbReference type="PRINTS" id="PR01438">
    <property type="entry name" value="UNVRSLSTRESS"/>
</dbReference>
<dbReference type="Pfam" id="PF00582">
    <property type="entry name" value="Usp"/>
    <property type="match status" value="2"/>
</dbReference>
<dbReference type="InterPro" id="IPR006015">
    <property type="entry name" value="Universal_stress_UspA"/>
</dbReference>
<proteinExistence type="inferred from homology"/>
<dbReference type="InterPro" id="IPR006016">
    <property type="entry name" value="UspA"/>
</dbReference>
<evidence type="ECO:0000313" key="3">
    <source>
        <dbReference type="EMBL" id="MDA0184905.1"/>
    </source>
</evidence>
<comment type="similarity">
    <text evidence="1">Belongs to the universal stress protein A family.</text>
</comment>
<dbReference type="AlphaFoldDB" id="A0A9X3NH96"/>
<protein>
    <submittedName>
        <fullName evidence="3">Universal stress protein</fullName>
    </submittedName>
</protein>
<evidence type="ECO:0000259" key="2">
    <source>
        <dbReference type="Pfam" id="PF00582"/>
    </source>
</evidence>
<dbReference type="InterPro" id="IPR014729">
    <property type="entry name" value="Rossmann-like_a/b/a_fold"/>
</dbReference>
<dbReference type="PANTHER" id="PTHR46268:SF6">
    <property type="entry name" value="UNIVERSAL STRESS PROTEIN UP12"/>
    <property type="match status" value="1"/>
</dbReference>